<evidence type="ECO:0000313" key="2">
    <source>
        <dbReference type="Proteomes" id="UP000681722"/>
    </source>
</evidence>
<comment type="caution">
    <text evidence="1">The sequence shown here is derived from an EMBL/GenBank/DDBJ whole genome shotgun (WGS) entry which is preliminary data.</text>
</comment>
<dbReference type="AlphaFoldDB" id="A0A8S2Z5A6"/>
<name>A0A8S2Z5A6_9BILA</name>
<proteinExistence type="predicted"/>
<dbReference type="Proteomes" id="UP000681722">
    <property type="component" value="Unassembled WGS sequence"/>
</dbReference>
<gene>
    <name evidence="1" type="ORF">SRO942_LOCUS48874</name>
</gene>
<organism evidence="1 2">
    <name type="scientific">Didymodactylos carnosus</name>
    <dbReference type="NCBI Taxonomy" id="1234261"/>
    <lineage>
        <taxon>Eukaryota</taxon>
        <taxon>Metazoa</taxon>
        <taxon>Spiralia</taxon>
        <taxon>Gnathifera</taxon>
        <taxon>Rotifera</taxon>
        <taxon>Eurotatoria</taxon>
        <taxon>Bdelloidea</taxon>
        <taxon>Philodinida</taxon>
        <taxon>Philodinidae</taxon>
        <taxon>Didymodactylos</taxon>
    </lineage>
</organism>
<accession>A0A8S2Z5A6</accession>
<dbReference type="EMBL" id="CAJOBC010127784">
    <property type="protein sequence ID" value="CAF4601295.1"/>
    <property type="molecule type" value="Genomic_DNA"/>
</dbReference>
<sequence>MGFFNKIYFINNDTWNSIMQTLQSPSHPSYVEELFHSTMYLMRNDQITRENWNEFAKVLSVTDTSQFKEKLYFVRTDVRTMEFILNEVCGSTNMSAYFEILELKLITQTAVKIEDLLQSDYAVINNIGSFFFSE</sequence>
<evidence type="ECO:0000313" key="1">
    <source>
        <dbReference type="EMBL" id="CAF4601295.1"/>
    </source>
</evidence>
<protein>
    <submittedName>
        <fullName evidence="1">Uncharacterized protein</fullName>
    </submittedName>
</protein>
<reference evidence="1" key="1">
    <citation type="submission" date="2021-02" db="EMBL/GenBank/DDBJ databases">
        <authorList>
            <person name="Nowell W R."/>
        </authorList>
    </citation>
    <scope>NUCLEOTIDE SEQUENCE</scope>
</reference>